<dbReference type="AlphaFoldDB" id="A0A484GW21"/>
<comment type="caution">
    <text evidence="1">The sequence shown here is derived from an EMBL/GenBank/DDBJ whole genome shotgun (WGS) entry which is preliminary data.</text>
</comment>
<dbReference type="Proteomes" id="UP000295264">
    <property type="component" value="Unassembled WGS sequence"/>
</dbReference>
<name>A0A484GW21_SOUCH</name>
<evidence type="ECO:0000313" key="2">
    <source>
        <dbReference type="Proteomes" id="UP000295264"/>
    </source>
</evidence>
<gene>
    <name evidence="1" type="ORF">DBR06_SOUSAS10310049</name>
</gene>
<protein>
    <submittedName>
        <fullName evidence="1">Uncharacterized protein</fullName>
    </submittedName>
</protein>
<feature type="non-terminal residue" evidence="1">
    <location>
        <position position="1"/>
    </location>
</feature>
<proteinExistence type="predicted"/>
<reference evidence="1 2" key="1">
    <citation type="journal article" date="2018" name="Genomics">
        <title>Molecular footprints of inshore aquatic adaptation in Indo-Pacific humpback dolphin (Sousa chinensis).</title>
        <authorList>
            <person name="Ming Y."/>
            <person name="Jian J."/>
            <person name="Yu F."/>
            <person name="Yu X."/>
            <person name="Wang J."/>
            <person name="Liu W."/>
        </authorList>
    </citation>
    <scope>NUCLEOTIDE SEQUENCE [LARGE SCALE GENOMIC DNA]</scope>
    <source>
        <strain evidence="1">MY-2018</strain>
        <tissue evidence="1">Skin</tissue>
    </source>
</reference>
<sequence>NTNSSQFCTCTVKTEWLGG</sequence>
<dbReference type="EMBL" id="QWLN02003410">
    <property type="protein sequence ID" value="TEA39952.1"/>
    <property type="molecule type" value="Genomic_DNA"/>
</dbReference>
<keyword evidence="2" id="KW-1185">Reference proteome</keyword>
<accession>A0A484GW21</accession>
<organism evidence="1 2">
    <name type="scientific">Sousa chinensis</name>
    <name type="common">Indo-pacific humpbacked dolphin</name>
    <name type="synonym">Steno chinensis</name>
    <dbReference type="NCBI Taxonomy" id="103600"/>
    <lineage>
        <taxon>Eukaryota</taxon>
        <taxon>Metazoa</taxon>
        <taxon>Chordata</taxon>
        <taxon>Craniata</taxon>
        <taxon>Vertebrata</taxon>
        <taxon>Euteleostomi</taxon>
        <taxon>Mammalia</taxon>
        <taxon>Eutheria</taxon>
        <taxon>Laurasiatheria</taxon>
        <taxon>Artiodactyla</taxon>
        <taxon>Whippomorpha</taxon>
        <taxon>Cetacea</taxon>
        <taxon>Odontoceti</taxon>
        <taxon>Delphinidae</taxon>
        <taxon>Sousa</taxon>
    </lineage>
</organism>
<evidence type="ECO:0000313" key="1">
    <source>
        <dbReference type="EMBL" id="TEA39952.1"/>
    </source>
</evidence>
<feature type="non-terminal residue" evidence="1">
    <location>
        <position position="19"/>
    </location>
</feature>